<sequence length="473" mass="52681">MALIDIGDLTLSGGASTLQQQLFHAIRAKIVKSLWPLQGKLPSTRKLASELNVSRNTVTAAYEQLLAEGYIESKQGSGFYVAVELPDKYVPATLIQGTSSVESNCFDINSSFAPGVPDLSQFPLGKWQRLLQRHVLRPVLLGNQNIQGSEALRVALSDYLSSSRSVHCSAQRIIVTSGAQQALTIAMAATLARGEKVLMEQPGYAQMTKVLELNQYQLEPLTVHQETGFELSDVLKSTARALYITPSNQYPMGTTINTENRLKLIEWAASNQGWIIEDDYDSEFQFAYRPYTSLQGLAGQMGLDEHVIYIGSLSKVMFNGLRLGYMVVPDNLIQRCLEIKDAMSGDSPSHTQEALADFIAEGHLLRHIRKMRRLYKQKHEIVSQAIEQAFGGQVTIISQAAGLHVTLKWSGRIDEHEWVKRAAKQGIVLRPLSYYEHNKESHREWRAVVLGFGNTPLQEIEPGIQALARLFES</sequence>
<dbReference type="SUPFAM" id="SSF46785">
    <property type="entry name" value="Winged helix' DNA-binding domain"/>
    <property type="match status" value="1"/>
</dbReference>
<dbReference type="Gene3D" id="1.10.10.10">
    <property type="entry name" value="Winged helix-like DNA-binding domain superfamily/Winged helix DNA-binding domain"/>
    <property type="match status" value="1"/>
</dbReference>
<evidence type="ECO:0000256" key="4">
    <source>
        <dbReference type="ARBA" id="ARBA00023125"/>
    </source>
</evidence>
<organism evidence="6">
    <name type="scientific">Vibrio coralliilyticus</name>
    <dbReference type="NCBI Taxonomy" id="190893"/>
    <lineage>
        <taxon>Bacteria</taxon>
        <taxon>Pseudomonadati</taxon>
        <taxon>Pseudomonadota</taxon>
        <taxon>Gammaproteobacteria</taxon>
        <taxon>Vibrionales</taxon>
        <taxon>Vibrionaceae</taxon>
        <taxon>Vibrio</taxon>
    </lineage>
</organism>
<protein>
    <submittedName>
        <fullName evidence="6">GntR family transcriptional regulator</fullName>
    </submittedName>
</protein>
<dbReference type="RefSeq" id="WP_045985793.1">
    <property type="nucleotide sequence ID" value="NZ_CP063052.1"/>
</dbReference>
<dbReference type="Pfam" id="PF00155">
    <property type="entry name" value="Aminotran_1_2"/>
    <property type="match status" value="1"/>
</dbReference>
<evidence type="ECO:0000256" key="2">
    <source>
        <dbReference type="ARBA" id="ARBA00022898"/>
    </source>
</evidence>
<dbReference type="PRINTS" id="PR00035">
    <property type="entry name" value="HTHGNTR"/>
</dbReference>
<evidence type="ECO:0000256" key="1">
    <source>
        <dbReference type="ARBA" id="ARBA00005384"/>
    </source>
</evidence>
<dbReference type="PANTHER" id="PTHR46577">
    <property type="entry name" value="HTH-TYPE TRANSCRIPTIONAL REGULATORY PROTEIN GABR"/>
    <property type="match status" value="1"/>
</dbReference>
<dbReference type="SUPFAM" id="SSF53383">
    <property type="entry name" value="PLP-dependent transferases"/>
    <property type="match status" value="1"/>
</dbReference>
<dbReference type="GO" id="GO:0003677">
    <property type="term" value="F:DNA binding"/>
    <property type="evidence" value="ECO:0007669"/>
    <property type="project" value="UniProtKB-KW"/>
</dbReference>
<dbReference type="InterPro" id="IPR036388">
    <property type="entry name" value="WH-like_DNA-bd_sf"/>
</dbReference>
<accession>A0A837G8K8</accession>
<dbReference type="InterPro" id="IPR000524">
    <property type="entry name" value="Tscrpt_reg_HTH_GntR"/>
</dbReference>
<dbReference type="InterPro" id="IPR015424">
    <property type="entry name" value="PyrdxlP-dep_Trfase"/>
</dbReference>
<evidence type="ECO:0000313" key="6">
    <source>
        <dbReference type="EMBL" id="KJY74056.1"/>
    </source>
</evidence>
<dbReference type="InterPro" id="IPR004839">
    <property type="entry name" value="Aminotransferase_I/II_large"/>
</dbReference>
<dbReference type="SMART" id="SM00345">
    <property type="entry name" value="HTH_GNTR"/>
    <property type="match status" value="1"/>
</dbReference>
<dbReference type="InterPro" id="IPR015421">
    <property type="entry name" value="PyrdxlP-dep_Trfase_major"/>
</dbReference>
<dbReference type="PANTHER" id="PTHR46577:SF1">
    <property type="entry name" value="HTH-TYPE TRANSCRIPTIONAL REGULATORY PROTEIN GABR"/>
    <property type="match status" value="1"/>
</dbReference>
<evidence type="ECO:0000256" key="3">
    <source>
        <dbReference type="ARBA" id="ARBA00023015"/>
    </source>
</evidence>
<dbReference type="GO" id="GO:0003700">
    <property type="term" value="F:DNA-binding transcription factor activity"/>
    <property type="evidence" value="ECO:0007669"/>
    <property type="project" value="InterPro"/>
</dbReference>
<dbReference type="InterPro" id="IPR036390">
    <property type="entry name" value="WH_DNA-bd_sf"/>
</dbReference>
<dbReference type="EMBL" id="JXXR01000010">
    <property type="protein sequence ID" value="KJY74056.1"/>
    <property type="molecule type" value="Genomic_DNA"/>
</dbReference>
<keyword evidence="3" id="KW-0805">Transcription regulation</keyword>
<dbReference type="InterPro" id="IPR051446">
    <property type="entry name" value="HTH_trans_reg/aminotransferase"/>
</dbReference>
<comment type="similarity">
    <text evidence="1">In the C-terminal section; belongs to the class-I pyridoxal-phosphate-dependent aminotransferase family.</text>
</comment>
<reference evidence="6" key="1">
    <citation type="journal article" date="2015" name="BMC Genomics">
        <title>Genome mining reveals unlocked bioactive potential of marine Gram-negative bacteria.</title>
        <authorList>
            <person name="Machado H."/>
            <person name="Sonnenschein E.C."/>
            <person name="Melchiorsen J."/>
            <person name="Gram L."/>
        </authorList>
    </citation>
    <scope>NUCLEOTIDE SEQUENCE</scope>
    <source>
        <strain evidence="6">S2052</strain>
    </source>
</reference>
<evidence type="ECO:0000256" key="5">
    <source>
        <dbReference type="ARBA" id="ARBA00023163"/>
    </source>
</evidence>
<name>A0A837G8K8_9VIBR</name>
<gene>
    <name evidence="6" type="ORF">TW71_10180</name>
</gene>
<keyword evidence="4" id="KW-0238">DNA-binding</keyword>
<dbReference type="AlphaFoldDB" id="A0A837G8K8"/>
<dbReference type="CDD" id="cd00609">
    <property type="entry name" value="AAT_like"/>
    <property type="match status" value="1"/>
</dbReference>
<dbReference type="Pfam" id="PF00392">
    <property type="entry name" value="GntR"/>
    <property type="match status" value="1"/>
</dbReference>
<dbReference type="PROSITE" id="PS50949">
    <property type="entry name" value="HTH_GNTR"/>
    <property type="match status" value="1"/>
</dbReference>
<dbReference type="GO" id="GO:0030170">
    <property type="term" value="F:pyridoxal phosphate binding"/>
    <property type="evidence" value="ECO:0007669"/>
    <property type="project" value="InterPro"/>
</dbReference>
<comment type="caution">
    <text evidence="6">The sequence shown here is derived from an EMBL/GenBank/DDBJ whole genome shotgun (WGS) entry which is preliminary data.</text>
</comment>
<proteinExistence type="inferred from homology"/>
<dbReference type="CDD" id="cd07377">
    <property type="entry name" value="WHTH_GntR"/>
    <property type="match status" value="1"/>
</dbReference>
<dbReference type="Gene3D" id="3.40.640.10">
    <property type="entry name" value="Type I PLP-dependent aspartate aminotransferase-like (Major domain)"/>
    <property type="match status" value="1"/>
</dbReference>
<keyword evidence="5" id="KW-0804">Transcription</keyword>
<keyword evidence="2" id="KW-0663">Pyridoxal phosphate</keyword>